<dbReference type="Pfam" id="PF13656">
    <property type="entry name" value="RNA_pol_L_2"/>
    <property type="match status" value="1"/>
</dbReference>
<dbReference type="GO" id="GO:0006351">
    <property type="term" value="P:DNA-templated transcription"/>
    <property type="evidence" value="ECO:0007669"/>
    <property type="project" value="InterPro"/>
</dbReference>
<accession>A0A6C0AJG4</accession>
<reference evidence="6" key="1">
    <citation type="journal article" date="2020" name="Nature">
        <title>Giant virus diversity and host interactions through global metagenomics.</title>
        <authorList>
            <person name="Schulz F."/>
            <person name="Roux S."/>
            <person name="Paez-Espino D."/>
            <person name="Jungbluth S."/>
            <person name="Walsh D.A."/>
            <person name="Denef V.J."/>
            <person name="McMahon K.D."/>
            <person name="Konstantinidis K.T."/>
            <person name="Eloe-Fadrosh E.A."/>
            <person name="Kyrpides N.C."/>
            <person name="Woyke T."/>
        </authorList>
    </citation>
    <scope>NUCLEOTIDE SEQUENCE</scope>
    <source>
        <strain evidence="6">GVMAG-S-1035375-24</strain>
    </source>
</reference>
<dbReference type="GO" id="GO:0044423">
    <property type="term" value="C:virion component"/>
    <property type="evidence" value="ECO:0007669"/>
    <property type="project" value="UniProtKB-KW"/>
</dbReference>
<dbReference type="GO" id="GO:0003899">
    <property type="term" value="F:DNA-directed RNA polymerase activity"/>
    <property type="evidence" value="ECO:0007669"/>
    <property type="project" value="InterPro"/>
</dbReference>
<dbReference type="Pfam" id="PF01193">
    <property type="entry name" value="RNA_pol_L"/>
    <property type="match status" value="1"/>
</dbReference>
<evidence type="ECO:0000256" key="1">
    <source>
        <dbReference type="ARBA" id="ARBA00004328"/>
    </source>
</evidence>
<protein>
    <recommendedName>
        <fullName evidence="5">DNA-directed RNA polymerase RpoA/D/Rpb3-type domain-containing protein</fullName>
    </recommendedName>
</protein>
<keyword evidence="3" id="KW-0946">Virion</keyword>
<dbReference type="EMBL" id="MN740664">
    <property type="protein sequence ID" value="QHS79919.1"/>
    <property type="molecule type" value="Genomic_DNA"/>
</dbReference>
<dbReference type="PANTHER" id="PTHR11800:SF2">
    <property type="entry name" value="DNA-DIRECTED RNA POLYMERASE II SUBUNIT RPB3"/>
    <property type="match status" value="1"/>
</dbReference>
<dbReference type="GO" id="GO:0046983">
    <property type="term" value="F:protein dimerization activity"/>
    <property type="evidence" value="ECO:0007669"/>
    <property type="project" value="InterPro"/>
</dbReference>
<comment type="subcellular location">
    <subcellularLocation>
        <location evidence="1">Virion</location>
    </subcellularLocation>
</comment>
<dbReference type="SUPFAM" id="SSF55257">
    <property type="entry name" value="RBP11-like subunits of RNA polymerase"/>
    <property type="match status" value="2"/>
</dbReference>
<dbReference type="InterPro" id="IPR050518">
    <property type="entry name" value="Rpo3/RPB3_RNA_Pol_subunit"/>
</dbReference>
<evidence type="ECO:0000256" key="4">
    <source>
        <dbReference type="ARBA" id="ARBA00023163"/>
    </source>
</evidence>
<evidence type="ECO:0000256" key="3">
    <source>
        <dbReference type="ARBA" id="ARBA00022844"/>
    </source>
</evidence>
<dbReference type="InterPro" id="IPR009025">
    <property type="entry name" value="RBP11-like_dimer"/>
</dbReference>
<organism evidence="6">
    <name type="scientific">viral metagenome</name>
    <dbReference type="NCBI Taxonomy" id="1070528"/>
    <lineage>
        <taxon>unclassified sequences</taxon>
        <taxon>metagenomes</taxon>
        <taxon>organismal metagenomes</taxon>
    </lineage>
</organism>
<proteinExistence type="predicted"/>
<dbReference type="Gene3D" id="2.170.120.12">
    <property type="entry name" value="DNA-directed RNA polymerase, insert domain"/>
    <property type="match status" value="1"/>
</dbReference>
<keyword evidence="4" id="KW-0804">Transcription</keyword>
<dbReference type="Gene3D" id="3.30.1360.10">
    <property type="entry name" value="RNA polymerase, RBP11-like subunit"/>
    <property type="match status" value="2"/>
</dbReference>
<dbReference type="AlphaFoldDB" id="A0A6C0AJG4"/>
<dbReference type="PANTHER" id="PTHR11800">
    <property type="entry name" value="DNA-DIRECTED RNA POLYMERASE"/>
    <property type="match status" value="1"/>
</dbReference>
<evidence type="ECO:0000313" key="6">
    <source>
        <dbReference type="EMBL" id="QHS79919.1"/>
    </source>
</evidence>
<dbReference type="InterPro" id="IPR036643">
    <property type="entry name" value="RNApol_insert_sf"/>
</dbReference>
<dbReference type="SMART" id="SM00662">
    <property type="entry name" value="RPOLD"/>
    <property type="match status" value="1"/>
</dbReference>
<dbReference type="GO" id="GO:0000428">
    <property type="term" value="C:DNA-directed RNA polymerase complex"/>
    <property type="evidence" value="ECO:0007669"/>
    <property type="project" value="UniProtKB-KW"/>
</dbReference>
<evidence type="ECO:0000259" key="5">
    <source>
        <dbReference type="SMART" id="SM00662"/>
    </source>
</evidence>
<dbReference type="InterPro" id="IPR011263">
    <property type="entry name" value="DNA-dir_RNA_pol_RpoA/D/Rpb3"/>
</dbReference>
<name>A0A6C0AJG4_9ZZZZ</name>
<dbReference type="InterPro" id="IPR036603">
    <property type="entry name" value="RBP11-like"/>
</dbReference>
<evidence type="ECO:0000256" key="2">
    <source>
        <dbReference type="ARBA" id="ARBA00022478"/>
    </source>
</evidence>
<sequence length="320" mass="35959">MASIENVRESLNGYRLTFEIVNACVPFINALRRILLAEIPTVVIRDVVIRENTSQMINEMLKHRVEMLPVRVTASEGDVIRDTKITVRFMSSPESREVTTDDFVVAGPRGNVLLKDRDLETPLYFLTLKPNEVLHIECGLGLAMTGASQVCVSTFRNHIDEIRAKADRDSFILSRPGEDVRIFDNHLIQRSYVRDLKTERPMHFDFTVESIGVQSARSLMHTATEVLKKKVLEFVKLPVSKDESGAYVVESTTEGHTLGALAQAILHDAAGLVDYVSYRIDHPLTAKLILQFRTKAKPEAVMERIQTEAVALCETVLRGV</sequence>
<dbReference type="SUPFAM" id="SSF56553">
    <property type="entry name" value="Insert subdomain of RNA polymerase alpha subunit"/>
    <property type="match status" value="1"/>
</dbReference>
<keyword evidence="2" id="KW-0240">DNA-directed RNA polymerase</keyword>
<feature type="domain" description="DNA-directed RNA polymerase RpoA/D/Rpb3-type" evidence="5">
    <location>
        <begin position="15"/>
        <end position="237"/>
    </location>
</feature>